<dbReference type="AlphaFoldDB" id="A0A315VLR4"/>
<dbReference type="Pfam" id="PF13833">
    <property type="entry name" value="EF-hand_8"/>
    <property type="match status" value="1"/>
</dbReference>
<dbReference type="SUPFAM" id="SSF47473">
    <property type="entry name" value="EF-hand"/>
    <property type="match status" value="1"/>
</dbReference>
<name>A0A315VLR4_GAMAF</name>
<gene>
    <name evidence="2" type="ORF">CCH79_00019116</name>
</gene>
<keyword evidence="3" id="KW-1185">Reference proteome</keyword>
<dbReference type="InterPro" id="IPR002048">
    <property type="entry name" value="EF_hand_dom"/>
</dbReference>
<evidence type="ECO:0000259" key="1">
    <source>
        <dbReference type="PROSITE" id="PS50222"/>
    </source>
</evidence>
<dbReference type="InterPro" id="IPR011992">
    <property type="entry name" value="EF-hand-dom_pair"/>
</dbReference>
<sequence>MALMFGPHRVVTAGDKDLDGQLDFQEFVQYLRDHEKKLRLVFKSLDRKNDGETGRPDRNRVTGRIDSQEIMQSLRDLGIHLTEEQAEEILRR</sequence>
<dbReference type="Proteomes" id="UP000250572">
    <property type="component" value="Unassembled WGS sequence"/>
</dbReference>
<evidence type="ECO:0000313" key="2">
    <source>
        <dbReference type="EMBL" id="PWA24061.1"/>
    </source>
</evidence>
<dbReference type="EMBL" id="NHOQ01001539">
    <property type="protein sequence ID" value="PWA24061.1"/>
    <property type="molecule type" value="Genomic_DNA"/>
</dbReference>
<evidence type="ECO:0000313" key="3">
    <source>
        <dbReference type="Proteomes" id="UP000250572"/>
    </source>
</evidence>
<feature type="domain" description="EF-hand" evidence="1">
    <location>
        <begin position="15"/>
        <end position="37"/>
    </location>
</feature>
<dbReference type="GO" id="GO:0005509">
    <property type="term" value="F:calcium ion binding"/>
    <property type="evidence" value="ECO:0007669"/>
    <property type="project" value="InterPro"/>
</dbReference>
<accession>A0A315VLR4</accession>
<protein>
    <recommendedName>
        <fullName evidence="1">EF-hand domain-containing protein</fullName>
    </recommendedName>
</protein>
<comment type="caution">
    <text evidence="2">The sequence shown here is derived from an EMBL/GenBank/DDBJ whole genome shotgun (WGS) entry which is preliminary data.</text>
</comment>
<reference evidence="2 3" key="1">
    <citation type="journal article" date="2018" name="G3 (Bethesda)">
        <title>A High-Quality Reference Genome for the Invasive Mosquitofish Gambusia affinis Using a Chicago Library.</title>
        <authorList>
            <person name="Hoffberg S.L."/>
            <person name="Troendle N.J."/>
            <person name="Glenn T.C."/>
            <person name="Mahmud O."/>
            <person name="Louha S."/>
            <person name="Chalopin D."/>
            <person name="Bennetzen J.L."/>
            <person name="Mauricio R."/>
        </authorList>
    </citation>
    <scope>NUCLEOTIDE SEQUENCE [LARGE SCALE GENOMIC DNA]</scope>
    <source>
        <strain evidence="2">NE01/NJP1002.9</strain>
        <tissue evidence="2">Muscle</tissue>
    </source>
</reference>
<organism evidence="2 3">
    <name type="scientific">Gambusia affinis</name>
    <name type="common">Western mosquitofish</name>
    <name type="synonym">Heterandria affinis</name>
    <dbReference type="NCBI Taxonomy" id="33528"/>
    <lineage>
        <taxon>Eukaryota</taxon>
        <taxon>Metazoa</taxon>
        <taxon>Chordata</taxon>
        <taxon>Craniata</taxon>
        <taxon>Vertebrata</taxon>
        <taxon>Euteleostomi</taxon>
        <taxon>Actinopterygii</taxon>
        <taxon>Neopterygii</taxon>
        <taxon>Teleostei</taxon>
        <taxon>Neoteleostei</taxon>
        <taxon>Acanthomorphata</taxon>
        <taxon>Ovalentaria</taxon>
        <taxon>Atherinomorphae</taxon>
        <taxon>Cyprinodontiformes</taxon>
        <taxon>Poeciliidae</taxon>
        <taxon>Poeciliinae</taxon>
        <taxon>Gambusia</taxon>
    </lineage>
</organism>
<dbReference type="Gene3D" id="1.10.238.10">
    <property type="entry name" value="EF-hand"/>
    <property type="match status" value="1"/>
</dbReference>
<dbReference type="PROSITE" id="PS50222">
    <property type="entry name" value="EF_HAND_2"/>
    <property type="match status" value="1"/>
</dbReference>
<proteinExistence type="predicted"/>